<evidence type="ECO:0000313" key="7">
    <source>
        <dbReference type="RefSeq" id="XP_030873512.1"/>
    </source>
</evidence>
<dbReference type="GO" id="GO:0005198">
    <property type="term" value="F:structural molecule activity"/>
    <property type="evidence" value="ECO:0007669"/>
    <property type="project" value="InterPro"/>
</dbReference>
<dbReference type="CTD" id="8419"/>
<evidence type="ECO:0000313" key="6">
    <source>
        <dbReference type="Proteomes" id="UP000245341"/>
    </source>
</evidence>
<dbReference type="GeneID" id="102728681"/>
<dbReference type="GO" id="GO:0045109">
    <property type="term" value="P:intermediate filament organization"/>
    <property type="evidence" value="ECO:0007669"/>
    <property type="project" value="TreeGrafter"/>
</dbReference>
<protein>
    <submittedName>
        <fullName evidence="7">Phakinin</fullName>
    </submittedName>
</protein>
<feature type="region of interest" description="Disordered" evidence="4">
    <location>
        <begin position="23"/>
        <end position="61"/>
    </location>
</feature>
<reference evidence="7" key="1">
    <citation type="submission" date="2025-08" db="UniProtKB">
        <authorList>
            <consortium name="RefSeq"/>
        </authorList>
    </citation>
    <scope>IDENTIFICATION</scope>
    <source>
        <tissue evidence="7">Liver</tissue>
    </source>
</reference>
<keyword evidence="2 3" id="KW-0175">Coiled coil</keyword>
<dbReference type="Proteomes" id="UP000245341">
    <property type="component" value="Unplaced"/>
</dbReference>
<dbReference type="InterPro" id="IPR002957">
    <property type="entry name" value="Keratin_I"/>
</dbReference>
<proteinExistence type="predicted"/>
<dbReference type="InterPro" id="IPR039008">
    <property type="entry name" value="IF_rod_dom"/>
</dbReference>
<dbReference type="RefSeq" id="XP_030873512.1">
    <property type="nucleotide sequence ID" value="XM_031017652.1"/>
</dbReference>
<dbReference type="OrthoDB" id="8851579at2759"/>
<dbReference type="GO" id="GO:0005882">
    <property type="term" value="C:intermediate filament"/>
    <property type="evidence" value="ECO:0007669"/>
    <property type="project" value="UniProtKB-KW"/>
</dbReference>
<evidence type="ECO:0000259" key="5">
    <source>
        <dbReference type="Pfam" id="PF00038"/>
    </source>
</evidence>
<dbReference type="AlphaFoldDB" id="A0A7F8PWW2"/>
<accession>A0A7F8PWW2</accession>
<evidence type="ECO:0000256" key="1">
    <source>
        <dbReference type="ARBA" id="ARBA00022754"/>
    </source>
</evidence>
<dbReference type="PANTHER" id="PTHR23239">
    <property type="entry name" value="INTERMEDIATE FILAMENT"/>
    <property type="match status" value="1"/>
</dbReference>
<dbReference type="SUPFAM" id="SSF64593">
    <property type="entry name" value="Intermediate filament protein, coiled coil region"/>
    <property type="match status" value="1"/>
</dbReference>
<feature type="coiled-coil region" evidence="3">
    <location>
        <begin position="96"/>
        <end position="183"/>
    </location>
</feature>
<dbReference type="Pfam" id="PF00038">
    <property type="entry name" value="Filament"/>
    <property type="match status" value="1"/>
</dbReference>
<feature type="domain" description="IF rod" evidence="5">
    <location>
        <begin position="80"/>
        <end position="196"/>
    </location>
</feature>
<feature type="compositionally biased region" description="Basic and acidic residues" evidence="4">
    <location>
        <begin position="45"/>
        <end position="61"/>
    </location>
</feature>
<keyword evidence="6" id="KW-1185">Reference proteome</keyword>
<evidence type="ECO:0000256" key="2">
    <source>
        <dbReference type="ARBA" id="ARBA00023054"/>
    </source>
</evidence>
<organism evidence="6 7">
    <name type="scientific">Leptonychotes weddellii</name>
    <name type="common">Weddell seal</name>
    <name type="synonym">Otaria weddellii</name>
    <dbReference type="NCBI Taxonomy" id="9713"/>
    <lineage>
        <taxon>Eukaryota</taxon>
        <taxon>Metazoa</taxon>
        <taxon>Chordata</taxon>
        <taxon>Craniata</taxon>
        <taxon>Vertebrata</taxon>
        <taxon>Euteleostomi</taxon>
        <taxon>Mammalia</taxon>
        <taxon>Eutheria</taxon>
        <taxon>Laurasiatheria</taxon>
        <taxon>Carnivora</taxon>
        <taxon>Caniformia</taxon>
        <taxon>Pinnipedia</taxon>
        <taxon>Phocidae</taxon>
        <taxon>Monachinae</taxon>
        <taxon>Lobodontini</taxon>
        <taxon>Leptonychotes</taxon>
    </lineage>
</organism>
<evidence type="ECO:0000256" key="3">
    <source>
        <dbReference type="SAM" id="Coils"/>
    </source>
</evidence>
<dbReference type="PANTHER" id="PTHR23239:SF32">
    <property type="entry name" value="PHAKININ"/>
    <property type="match status" value="1"/>
</dbReference>
<sequence>MRQNLWPDWFLQENGDYQTNLDSSSFEEGVGQSARADSVGTGYKFSERGRGAVPGEGEREGGVRAVHAPLLTRRPGPPQQQAEVARRAQTQEDKLAAALRLELHNTSCRVQSLQAETESLRALKRGLENTLHDAKHWHDIELQSLGAVVSRLEAELREMRWEAGQQQEAREHLRARKAQLQRDVASYHALLDREESW</sequence>
<dbReference type="KEGG" id="lww:102728681"/>
<dbReference type="Gene3D" id="1.20.5.170">
    <property type="match status" value="1"/>
</dbReference>
<evidence type="ECO:0000256" key="4">
    <source>
        <dbReference type="SAM" id="MobiDB-lite"/>
    </source>
</evidence>
<name>A0A7F8PWW2_LEPWE</name>
<gene>
    <name evidence="7" type="primary">BFSP2</name>
</gene>
<keyword evidence="1" id="KW-0403">Intermediate filament</keyword>